<feature type="signal peptide" evidence="1">
    <location>
        <begin position="1"/>
        <end position="20"/>
    </location>
</feature>
<keyword evidence="1" id="KW-0732">Signal</keyword>
<sequence length="362" mass="38211">MSVRFIAAATAAVITTGLLAAPASASQRVRLLGETVVPNALIFQGTTVGGLSGIDRDPKTGEYVLISDDRSSLNPARFYTARIDVQAKGLGVEFTGTYPFLQKDGTAYPTNAVDPEEIRVDPWTGRYTWSQEGGVAPFSLDPFIQNATRTGKFAGDVLLPKNLHVTATTGPRPNLALEGLTYAAGGALIISSVESALKEDGPIPTPDTGALSRITVQTRTGHVIAQYAYPVEPIFTRPVPPTASADNGISSIVAADPLDPTRVLVVERSFATGVGNRIRIFEASTLGASNVNGKGLAGAKPMRKKLLVDLADVGLSRVDNIEGITWGPSLGRGERSLILISDNNFSASQVTQIVALAVRYPR</sequence>
<evidence type="ECO:0000313" key="4">
    <source>
        <dbReference type="Proteomes" id="UP000192674"/>
    </source>
</evidence>
<evidence type="ECO:0000256" key="1">
    <source>
        <dbReference type="SAM" id="SignalP"/>
    </source>
</evidence>
<keyword evidence="4" id="KW-1185">Reference proteome</keyword>
<reference evidence="3 4" key="1">
    <citation type="submission" date="2017-04" db="EMBL/GenBank/DDBJ databases">
        <authorList>
            <person name="Afonso C.L."/>
            <person name="Miller P.J."/>
            <person name="Scott M.A."/>
            <person name="Spackman E."/>
            <person name="Goraichik I."/>
            <person name="Dimitrov K.M."/>
            <person name="Suarez D.L."/>
            <person name="Swayne D.E."/>
        </authorList>
    </citation>
    <scope>NUCLEOTIDE SEQUENCE [LARGE SCALE GENOMIC DNA]</scope>
    <source>
        <strain evidence="3 4">DSM 43828</strain>
    </source>
</reference>
<accession>A0A1W2DG71</accession>
<organism evidence="3 4">
    <name type="scientific">Kibdelosporangium aridum</name>
    <dbReference type="NCBI Taxonomy" id="2030"/>
    <lineage>
        <taxon>Bacteria</taxon>
        <taxon>Bacillati</taxon>
        <taxon>Actinomycetota</taxon>
        <taxon>Actinomycetes</taxon>
        <taxon>Pseudonocardiales</taxon>
        <taxon>Pseudonocardiaceae</taxon>
        <taxon>Kibdelosporangium</taxon>
    </lineage>
</organism>
<protein>
    <submittedName>
        <fullName evidence="3">Uncharacterized conserved protein</fullName>
    </submittedName>
</protein>
<dbReference type="Proteomes" id="UP000192674">
    <property type="component" value="Unassembled WGS sequence"/>
</dbReference>
<dbReference type="RefSeq" id="WP_084427181.1">
    <property type="nucleotide sequence ID" value="NZ_FWXV01000002.1"/>
</dbReference>
<dbReference type="Pfam" id="PF13449">
    <property type="entry name" value="Phytase-like"/>
    <property type="match status" value="1"/>
</dbReference>
<evidence type="ECO:0000259" key="2">
    <source>
        <dbReference type="Pfam" id="PF13449"/>
    </source>
</evidence>
<dbReference type="OrthoDB" id="9798539at2"/>
<dbReference type="AlphaFoldDB" id="A0A1W2DG71"/>
<proteinExistence type="predicted"/>
<name>A0A1W2DG71_KIBAR</name>
<dbReference type="InterPro" id="IPR027372">
    <property type="entry name" value="Phytase-like_dom"/>
</dbReference>
<gene>
    <name evidence="3" type="ORF">SAMN05661093_03230</name>
</gene>
<feature type="domain" description="Phytase-like" evidence="2">
    <location>
        <begin position="46"/>
        <end position="345"/>
    </location>
</feature>
<feature type="chain" id="PRO_5039532139" evidence="1">
    <location>
        <begin position="21"/>
        <end position="362"/>
    </location>
</feature>
<dbReference type="EMBL" id="FWXV01000002">
    <property type="protein sequence ID" value="SMC95918.1"/>
    <property type="molecule type" value="Genomic_DNA"/>
</dbReference>
<evidence type="ECO:0000313" key="3">
    <source>
        <dbReference type="EMBL" id="SMC95918.1"/>
    </source>
</evidence>